<proteinExistence type="predicted"/>
<gene>
    <name evidence="2" type="ORF">THAOC_14579</name>
</gene>
<dbReference type="Proteomes" id="UP000266841">
    <property type="component" value="Unassembled WGS sequence"/>
</dbReference>
<evidence type="ECO:0000313" key="3">
    <source>
        <dbReference type="Proteomes" id="UP000266841"/>
    </source>
</evidence>
<evidence type="ECO:0000313" key="2">
    <source>
        <dbReference type="EMBL" id="EJK64665.1"/>
    </source>
</evidence>
<evidence type="ECO:0000256" key="1">
    <source>
        <dbReference type="SAM" id="MobiDB-lite"/>
    </source>
</evidence>
<accession>K0SH75</accession>
<protein>
    <submittedName>
        <fullName evidence="2">Uncharacterized protein</fullName>
    </submittedName>
</protein>
<dbReference type="eggNOG" id="ENOG502T6IB">
    <property type="taxonomic scope" value="Eukaryota"/>
</dbReference>
<keyword evidence="3" id="KW-1185">Reference proteome</keyword>
<dbReference type="OMA" id="NECIHEL"/>
<feature type="compositionally biased region" description="Basic and acidic residues" evidence="1">
    <location>
        <begin position="56"/>
        <end position="75"/>
    </location>
</feature>
<organism evidence="2 3">
    <name type="scientific">Thalassiosira oceanica</name>
    <name type="common">Marine diatom</name>
    <dbReference type="NCBI Taxonomy" id="159749"/>
    <lineage>
        <taxon>Eukaryota</taxon>
        <taxon>Sar</taxon>
        <taxon>Stramenopiles</taxon>
        <taxon>Ochrophyta</taxon>
        <taxon>Bacillariophyta</taxon>
        <taxon>Coscinodiscophyceae</taxon>
        <taxon>Thalassiosirophycidae</taxon>
        <taxon>Thalassiosirales</taxon>
        <taxon>Thalassiosiraceae</taxon>
        <taxon>Thalassiosira</taxon>
    </lineage>
</organism>
<sequence>MLGTSKSSSPAKKALQRLTSSEHALEALNIGGEESTASLNLIKGIPKSEVGGFRQAKPEASSKQEEEKQQRRGDTTTEGQSWVILKLNSLCAAGGTWRPKQVRRTSSSARVHTKTATALDEESHVAPLCVVKPRAIFPWRSEITPLPRLVEPPKPDLANNEYSEEERKKLLTAYYESEYFTKGGLLGQGWPSPAEAWFRGALFANSLRLLGISWPTILMPWTRNECIHELEHAFCCAFSCGVTSILPIASCSHVRKDSPDDAEFDVNVDIILDSTAEKSETNIDCGGNGDEYNMLQQDLRKLYQSARKHSHPTKLNMVLRTVPKSAEVQSMFPVFGLSRKLVRDHPNLKHSYRNLGKDLQRMQNEAAATGRGRLNPVDIGRFLFDGLEELMERSAKLSGDDRASIT</sequence>
<comment type="caution">
    <text evidence="2">The sequence shown here is derived from an EMBL/GenBank/DDBJ whole genome shotgun (WGS) entry which is preliminary data.</text>
</comment>
<reference evidence="2 3" key="1">
    <citation type="journal article" date="2012" name="Genome Biol.">
        <title>Genome and low-iron response of an oceanic diatom adapted to chronic iron limitation.</title>
        <authorList>
            <person name="Lommer M."/>
            <person name="Specht M."/>
            <person name="Roy A.S."/>
            <person name="Kraemer L."/>
            <person name="Andreson R."/>
            <person name="Gutowska M.A."/>
            <person name="Wolf J."/>
            <person name="Bergner S.V."/>
            <person name="Schilhabel M.B."/>
            <person name="Klostermeier U.C."/>
            <person name="Beiko R.G."/>
            <person name="Rosenstiel P."/>
            <person name="Hippler M."/>
            <person name="Laroche J."/>
        </authorList>
    </citation>
    <scope>NUCLEOTIDE SEQUENCE [LARGE SCALE GENOMIC DNA]</scope>
    <source>
        <strain evidence="2 3">CCMP1005</strain>
    </source>
</reference>
<dbReference type="EMBL" id="AGNL01017014">
    <property type="protein sequence ID" value="EJK64665.1"/>
    <property type="molecule type" value="Genomic_DNA"/>
</dbReference>
<dbReference type="AlphaFoldDB" id="K0SH75"/>
<feature type="region of interest" description="Disordered" evidence="1">
    <location>
        <begin position="48"/>
        <end position="78"/>
    </location>
</feature>
<name>K0SH75_THAOC</name>
<dbReference type="OrthoDB" id="49170at2759"/>